<feature type="binding site" evidence="8">
    <location>
        <position position="65"/>
    </location>
    <ligand>
        <name>Mg(2+)</name>
        <dbReference type="ChEBI" id="CHEBI:18420"/>
    </ligand>
</feature>
<accession>A0A6B0GMY5</accession>
<dbReference type="InterPro" id="IPR007197">
    <property type="entry name" value="rSAM"/>
</dbReference>
<dbReference type="InterPro" id="IPR013785">
    <property type="entry name" value="Aldolase_TIM"/>
</dbReference>
<proteinExistence type="inferred from homology"/>
<feature type="domain" description="Radical SAM core" evidence="10">
    <location>
        <begin position="43"/>
        <end position="281"/>
    </location>
</feature>
<dbReference type="EC" id="4.3.99.3" evidence="8"/>
<comment type="caution">
    <text evidence="11">The sequence shown here is derived from an EMBL/GenBank/DDBJ whole genome shotgun (WGS) entry which is preliminary data.</text>
</comment>
<reference evidence="11 12" key="1">
    <citation type="submission" date="2019-12" db="EMBL/GenBank/DDBJ databases">
        <title>Halocatena pleomorpha gen. nov. sp. nov., an extremely halophilic archaeon of family Halobacteriaceae isolated from saltpan soil.</title>
        <authorList>
            <person name="Pal Y."/>
            <person name="Verma A."/>
            <person name="Krishnamurthi S."/>
            <person name="Kumar P."/>
        </authorList>
    </citation>
    <scope>NUCLEOTIDE SEQUENCE [LARGE SCALE GENOMIC DNA]</scope>
    <source>
        <strain evidence="11 12">JCM 16495</strain>
    </source>
</reference>
<evidence type="ECO:0000313" key="11">
    <source>
        <dbReference type="EMBL" id="MWG32928.1"/>
    </source>
</evidence>
<sequence>MVDPTGESNEGDTPGETVPEDVDADEALPVNELFCSLQGEGTLVGTPSVFVRTSGCNLRCWFCDSYHTSWEPTGAWLSVDDVVERVEEFGVPETTGGAGASQSAERSGAAGHVVLTGGEPLVHEASVDLLDRLADRGYHTTVETNGTIHRDAAIDLASVSPKLASSTPTPENAPEGVDPGVWEQRHEDRRIDHDALTRLVEDYETQLKFVVTGPDDVPEIEALVEELRERASVPIPNDRVLLMPEGVTREQVDETRNTVADLALEHGYRYTPRLHVDLWNDAPGT</sequence>
<feature type="region of interest" description="Disordered" evidence="9">
    <location>
        <begin position="1"/>
        <end position="21"/>
    </location>
</feature>
<evidence type="ECO:0000256" key="2">
    <source>
        <dbReference type="ARBA" id="ARBA00022691"/>
    </source>
</evidence>
<dbReference type="Pfam" id="PF04055">
    <property type="entry name" value="Radical_SAM"/>
    <property type="match status" value="1"/>
</dbReference>
<evidence type="ECO:0000256" key="4">
    <source>
        <dbReference type="ARBA" id="ARBA00022842"/>
    </source>
</evidence>
<dbReference type="EMBL" id="WSZK01000001">
    <property type="protein sequence ID" value="MWG32928.1"/>
    <property type="molecule type" value="Genomic_DNA"/>
</dbReference>
<feature type="binding site" evidence="8">
    <location>
        <begin position="160"/>
        <end position="162"/>
    </location>
    <ligand>
        <name>S-adenosyl-L-methionine</name>
        <dbReference type="ChEBI" id="CHEBI:59789"/>
    </ligand>
</feature>
<dbReference type="InterPro" id="IPR058240">
    <property type="entry name" value="rSAM_sf"/>
</dbReference>
<evidence type="ECO:0000313" key="12">
    <source>
        <dbReference type="Proteomes" id="UP000451471"/>
    </source>
</evidence>
<evidence type="ECO:0000256" key="9">
    <source>
        <dbReference type="SAM" id="MobiDB-lite"/>
    </source>
</evidence>
<evidence type="ECO:0000256" key="5">
    <source>
        <dbReference type="ARBA" id="ARBA00023004"/>
    </source>
</evidence>
<comment type="cofactor">
    <cofactor evidence="8">
        <name>S-adenosyl-L-methionine</name>
        <dbReference type="ChEBI" id="CHEBI:59789"/>
    </cofactor>
    <text evidence="8">Binds 1 S-adenosyl-L-methionine per subunit.</text>
</comment>
<dbReference type="SUPFAM" id="SSF102114">
    <property type="entry name" value="Radical SAM enzymes"/>
    <property type="match status" value="1"/>
</dbReference>
<dbReference type="UniPathway" id="UPA00391"/>
<dbReference type="PROSITE" id="PS51918">
    <property type="entry name" value="RADICAL_SAM"/>
    <property type="match status" value="1"/>
</dbReference>
<feature type="binding site" evidence="8">
    <location>
        <position position="52"/>
    </location>
    <ligand>
        <name>substrate</name>
    </ligand>
</feature>
<keyword evidence="3 8" id="KW-0479">Metal-binding</keyword>
<feature type="binding site" evidence="8">
    <location>
        <position position="116"/>
    </location>
    <ligand>
        <name>substrate</name>
    </ligand>
</feature>
<feature type="binding site" evidence="8">
    <location>
        <position position="56"/>
    </location>
    <ligand>
        <name>[4Fe-4S] cluster</name>
        <dbReference type="ChEBI" id="CHEBI:49883"/>
        <note>4Fe-4S-S-AdoMet</note>
    </ligand>
</feature>
<evidence type="ECO:0000256" key="1">
    <source>
        <dbReference type="ARBA" id="ARBA00022485"/>
    </source>
</evidence>
<dbReference type="PANTHER" id="PTHR42836">
    <property type="entry name" value="7-CARBOXY-7-DEAZAGUANINE SYNTHASE"/>
    <property type="match status" value="1"/>
</dbReference>
<feature type="region of interest" description="Disordered" evidence="9">
    <location>
        <begin position="162"/>
        <end position="181"/>
    </location>
</feature>
<feature type="binding site" evidence="8">
    <location>
        <position position="63"/>
    </location>
    <ligand>
        <name>[4Fe-4S] cluster</name>
        <dbReference type="ChEBI" id="CHEBI:49883"/>
        <note>4Fe-4S-S-AdoMet</note>
    </ligand>
</feature>
<keyword evidence="12" id="KW-1185">Reference proteome</keyword>
<comment type="subunit">
    <text evidence="8">Homodimer.</text>
</comment>
<feature type="binding site" evidence="8">
    <location>
        <begin position="37"/>
        <end position="39"/>
    </location>
    <ligand>
        <name>substrate</name>
    </ligand>
</feature>
<evidence type="ECO:0000256" key="8">
    <source>
        <dbReference type="HAMAP-Rule" id="MF_00917"/>
    </source>
</evidence>
<dbReference type="GO" id="GO:0000287">
    <property type="term" value="F:magnesium ion binding"/>
    <property type="evidence" value="ECO:0007669"/>
    <property type="project" value="UniProtKB-UniRule"/>
</dbReference>
<evidence type="ECO:0000259" key="10">
    <source>
        <dbReference type="PROSITE" id="PS51918"/>
    </source>
</evidence>
<keyword evidence="1 8" id="KW-0004">4Fe-4S</keyword>
<keyword evidence="7 8" id="KW-0456">Lyase</keyword>
<feature type="binding site" evidence="8">
    <location>
        <position position="118"/>
    </location>
    <ligand>
        <name>S-adenosyl-L-methionine</name>
        <dbReference type="ChEBI" id="CHEBI:59789"/>
    </ligand>
</feature>
<dbReference type="Gene3D" id="3.20.20.70">
    <property type="entry name" value="Aldolase class I"/>
    <property type="match status" value="1"/>
</dbReference>
<name>A0A6B0GMY5_9EURY</name>
<comment type="caution">
    <text evidence="8">Lacks conserved residue(s) required for the propagation of feature annotation.</text>
</comment>
<dbReference type="Proteomes" id="UP000451471">
    <property type="component" value="Unassembled WGS sequence"/>
</dbReference>
<dbReference type="InterPro" id="IPR024924">
    <property type="entry name" value="7-CO-7-deazaguanine_synth-like"/>
</dbReference>
<dbReference type="GO" id="GO:0016840">
    <property type="term" value="F:carbon-nitrogen lyase activity"/>
    <property type="evidence" value="ECO:0007669"/>
    <property type="project" value="UniProtKB-UniRule"/>
</dbReference>
<keyword evidence="5 8" id="KW-0408">Iron</keyword>
<comment type="cofactor">
    <cofactor evidence="8">
        <name>Mg(2+)</name>
        <dbReference type="ChEBI" id="CHEBI:18420"/>
    </cofactor>
</comment>
<evidence type="ECO:0000256" key="7">
    <source>
        <dbReference type="ARBA" id="ARBA00023239"/>
    </source>
</evidence>
<dbReference type="GO" id="GO:0051539">
    <property type="term" value="F:4 iron, 4 sulfur cluster binding"/>
    <property type="evidence" value="ECO:0007669"/>
    <property type="project" value="UniProtKB-UniRule"/>
</dbReference>
<evidence type="ECO:0000256" key="3">
    <source>
        <dbReference type="ARBA" id="ARBA00022723"/>
    </source>
</evidence>
<dbReference type="SFLD" id="SFLDS00029">
    <property type="entry name" value="Radical_SAM"/>
    <property type="match status" value="1"/>
</dbReference>
<gene>
    <name evidence="8" type="primary">queE</name>
    <name evidence="11" type="ORF">GQS65_00205</name>
</gene>
<feature type="binding site" evidence="8">
    <location>
        <position position="60"/>
    </location>
    <ligand>
        <name>[4Fe-4S] cluster</name>
        <dbReference type="ChEBI" id="CHEBI:49883"/>
        <note>4Fe-4S-S-AdoMet</note>
    </ligand>
</feature>
<dbReference type="PANTHER" id="PTHR42836:SF1">
    <property type="entry name" value="7-CARBOXY-7-DEAZAGUANINE SYNTHASE"/>
    <property type="match status" value="1"/>
</dbReference>
<dbReference type="CDD" id="cd01335">
    <property type="entry name" value="Radical_SAM"/>
    <property type="match status" value="1"/>
</dbReference>
<comment type="function">
    <text evidence="8">Catalyzes the complex heterocyclic radical-mediated conversion of 6-carboxy-5,6,7,8-tetrahydropterin (CPH4) to 7-carboxy-7-deazaguanine (CDG), a step common to the biosynthetic pathways of all 7-deazapurine-containing compounds.</text>
</comment>
<dbReference type="OrthoDB" id="371936at2157"/>
<comment type="cofactor">
    <cofactor evidence="8">
        <name>[4Fe-4S] cluster</name>
        <dbReference type="ChEBI" id="CHEBI:49883"/>
    </cofactor>
    <text evidence="8">Binds 1 [4Fe-4S] cluster. The cluster is coordinated with 3 cysteines and an exchangeable S-adenosyl-L-methionine.</text>
</comment>
<comment type="pathway">
    <text evidence="8">Purine metabolism; 7-cyano-7-deazaguanine biosynthesis.</text>
</comment>
<keyword evidence="4 8" id="KW-0460">Magnesium</keyword>
<organism evidence="11 12">
    <name type="scientific">Halomarina oriensis</name>
    <dbReference type="NCBI Taxonomy" id="671145"/>
    <lineage>
        <taxon>Archaea</taxon>
        <taxon>Methanobacteriati</taxon>
        <taxon>Methanobacteriota</taxon>
        <taxon>Stenosarchaea group</taxon>
        <taxon>Halobacteria</taxon>
        <taxon>Halobacteriales</taxon>
        <taxon>Natronomonadaceae</taxon>
        <taxon>Halomarina</taxon>
    </lineage>
</organism>
<comment type="similarity">
    <text evidence="8">Belongs to the radical SAM superfamily. 7-carboxy-7-deazaguanine synthase family.</text>
</comment>
<evidence type="ECO:0000256" key="6">
    <source>
        <dbReference type="ARBA" id="ARBA00023014"/>
    </source>
</evidence>
<feature type="binding site" evidence="8">
    <location>
        <begin position="62"/>
        <end position="64"/>
    </location>
    <ligand>
        <name>S-adenosyl-L-methionine</name>
        <dbReference type="ChEBI" id="CHEBI:59789"/>
    </ligand>
</feature>
<dbReference type="HAMAP" id="MF_00917">
    <property type="entry name" value="QueE"/>
    <property type="match status" value="1"/>
</dbReference>
<keyword evidence="2 8" id="KW-0949">S-adenosyl-L-methionine</keyword>
<keyword evidence="6 8" id="KW-0411">Iron-sulfur</keyword>
<comment type="catalytic activity">
    <reaction evidence="8">
        <text>6-carboxy-5,6,7,8-tetrahydropterin + H(+) = 7-carboxy-7-carbaguanine + NH4(+)</text>
        <dbReference type="Rhea" id="RHEA:27974"/>
        <dbReference type="ChEBI" id="CHEBI:15378"/>
        <dbReference type="ChEBI" id="CHEBI:28938"/>
        <dbReference type="ChEBI" id="CHEBI:61032"/>
        <dbReference type="ChEBI" id="CHEBI:61036"/>
        <dbReference type="EC" id="4.3.99.3"/>
    </reaction>
</comment>
<protein>
    <recommendedName>
        <fullName evidence="8">7-carboxy-7-deazaguanine synthase</fullName>
        <shortName evidence="8">CDG synthase</shortName>
        <ecNumber evidence="8">4.3.99.3</ecNumber>
    </recommendedName>
    <alternativeName>
        <fullName evidence="8">Archaeosine biosynthesis protein QueE</fullName>
    </alternativeName>
</protein>
<dbReference type="AlphaFoldDB" id="A0A6B0GMY5"/>
<dbReference type="GO" id="GO:1904047">
    <property type="term" value="F:S-adenosyl-L-methionine binding"/>
    <property type="evidence" value="ECO:0007669"/>
    <property type="project" value="UniProtKB-UniRule"/>
</dbReference>